<name>A0A7X1ZCJ1_9PROT</name>
<protein>
    <recommendedName>
        <fullName evidence="4">PRC-barrel domain-containing protein</fullName>
    </recommendedName>
</protein>
<dbReference type="EMBL" id="WIVE01000009">
    <property type="protein sequence ID" value="MQX35823.1"/>
    <property type="molecule type" value="Genomic_DNA"/>
</dbReference>
<organism evidence="2 3">
    <name type="scientific">Roseospira navarrensis</name>
    <dbReference type="NCBI Taxonomy" id="140058"/>
    <lineage>
        <taxon>Bacteria</taxon>
        <taxon>Pseudomonadati</taxon>
        <taxon>Pseudomonadota</taxon>
        <taxon>Alphaproteobacteria</taxon>
        <taxon>Rhodospirillales</taxon>
        <taxon>Rhodospirillaceae</taxon>
        <taxon>Roseospira</taxon>
    </lineage>
</organism>
<comment type="caution">
    <text evidence="2">The sequence shown here is derived from an EMBL/GenBank/DDBJ whole genome shotgun (WGS) entry which is preliminary data.</text>
</comment>
<dbReference type="Proteomes" id="UP000434582">
    <property type="component" value="Unassembled WGS sequence"/>
</dbReference>
<evidence type="ECO:0008006" key="4">
    <source>
        <dbReference type="Google" id="ProtNLM"/>
    </source>
</evidence>
<dbReference type="InterPro" id="IPR011033">
    <property type="entry name" value="PRC_barrel-like_sf"/>
</dbReference>
<keyword evidence="1" id="KW-0732">Signal</keyword>
<gene>
    <name evidence="2" type="ORF">GHC57_04740</name>
</gene>
<evidence type="ECO:0000256" key="1">
    <source>
        <dbReference type="SAM" id="SignalP"/>
    </source>
</evidence>
<evidence type="ECO:0000313" key="3">
    <source>
        <dbReference type="Proteomes" id="UP000434582"/>
    </source>
</evidence>
<evidence type="ECO:0000313" key="2">
    <source>
        <dbReference type="EMBL" id="MQX35823.1"/>
    </source>
</evidence>
<keyword evidence="3" id="KW-1185">Reference proteome</keyword>
<reference evidence="2 3" key="1">
    <citation type="submission" date="2019-10" db="EMBL/GenBank/DDBJ databases">
        <title>Draft whole-genome sequence of the purple nonsulfur photosynthetic bacterium Roseospira navarrensis DSM 15114.</title>
        <authorList>
            <person name="Kyndt J.A."/>
            <person name="Meyer T.E."/>
        </authorList>
    </citation>
    <scope>NUCLEOTIDE SEQUENCE [LARGE SCALE GENOMIC DNA]</scope>
    <source>
        <strain evidence="2 3">DSM 15114</strain>
    </source>
</reference>
<proteinExistence type="predicted"/>
<dbReference type="OrthoDB" id="6158291at2"/>
<accession>A0A7X1ZCJ1</accession>
<dbReference type="AlphaFoldDB" id="A0A7X1ZCJ1"/>
<feature type="chain" id="PRO_5030977894" description="PRC-barrel domain-containing protein" evidence="1">
    <location>
        <begin position="29"/>
        <end position="232"/>
    </location>
</feature>
<dbReference type="RefSeq" id="WP_153341707.1">
    <property type="nucleotide sequence ID" value="NZ_WIVE01000009.1"/>
</dbReference>
<feature type="signal peptide" evidence="1">
    <location>
        <begin position="1"/>
        <end position="28"/>
    </location>
</feature>
<dbReference type="SUPFAM" id="SSF50346">
    <property type="entry name" value="PRC-barrel domain"/>
    <property type="match status" value="1"/>
</dbReference>
<sequence length="232" mass="24158">MTRMIRTPAAFALALAAGPLALTGPAPAASDGGAALSPPAKGLETWDTTPLYSDWRMSGILGGTVLSRDGDAVGIVHDATIGTTGLIETIVVRAARTDGALGWFEVPWTQADINPATGSVELGLDTEAVASRLEMVTDAAPEPMDWTARELLDLRVTLADGTGAVDDLMFNPAGDLTAYVVDLTQTQAMYALPWTAGTVARDDEVVTFAYPRTMVVGTTPFVYGDVTPASDG</sequence>